<name>A0A5D3KBR4_9BRAD</name>
<proteinExistence type="predicted"/>
<accession>A0A5D3KBR4</accession>
<evidence type="ECO:0000313" key="2">
    <source>
        <dbReference type="Proteomes" id="UP000324758"/>
    </source>
</evidence>
<keyword evidence="2" id="KW-1185">Reference proteome</keyword>
<dbReference type="EMBL" id="VSSS01000045">
    <property type="protein sequence ID" value="TYL91434.1"/>
    <property type="molecule type" value="Genomic_DNA"/>
</dbReference>
<protein>
    <submittedName>
        <fullName evidence="1">Acyl carrier protein</fullName>
    </submittedName>
</protein>
<dbReference type="RefSeq" id="WP_148775484.1">
    <property type="nucleotide sequence ID" value="NZ_VSSS01000045.1"/>
</dbReference>
<dbReference type="SUPFAM" id="SSF47336">
    <property type="entry name" value="ACP-like"/>
    <property type="match status" value="1"/>
</dbReference>
<sequence length="114" mass="12858">MKDTLNFVGDGDDVDVIYNVERTFGIKLTDAEAEQTRTVGQLYDLIELKHPNAGRLQLCETDQREQDMRAVRQMVCADSDPARHHGTQNHDHAGDHVFCRAREADGIRLGNRPA</sequence>
<evidence type="ECO:0000313" key="1">
    <source>
        <dbReference type="EMBL" id="TYL91434.1"/>
    </source>
</evidence>
<comment type="caution">
    <text evidence="1">The sequence shown here is derived from an EMBL/GenBank/DDBJ whole genome shotgun (WGS) entry which is preliminary data.</text>
</comment>
<dbReference type="AlphaFoldDB" id="A0A5D3KBR4"/>
<dbReference type="InterPro" id="IPR036736">
    <property type="entry name" value="ACP-like_sf"/>
</dbReference>
<dbReference type="Gene3D" id="1.10.1200.10">
    <property type="entry name" value="ACP-like"/>
    <property type="match status" value="1"/>
</dbReference>
<dbReference type="Proteomes" id="UP000324758">
    <property type="component" value="Unassembled WGS sequence"/>
</dbReference>
<gene>
    <name evidence="1" type="ORF">FXB40_28760</name>
</gene>
<dbReference type="OrthoDB" id="7466720at2"/>
<organism evidence="1 2">
    <name type="scientific">Bradyrhizobium rifense</name>
    <dbReference type="NCBI Taxonomy" id="515499"/>
    <lineage>
        <taxon>Bacteria</taxon>
        <taxon>Pseudomonadati</taxon>
        <taxon>Pseudomonadota</taxon>
        <taxon>Alphaproteobacteria</taxon>
        <taxon>Hyphomicrobiales</taxon>
        <taxon>Nitrobacteraceae</taxon>
        <taxon>Bradyrhizobium</taxon>
    </lineage>
</organism>
<reference evidence="1 2" key="1">
    <citation type="submission" date="2019-08" db="EMBL/GenBank/DDBJ databases">
        <title>Bradyrhizobium hipponensis sp. nov., a rhizobium isolated from a Lupinus angustifolius root nodule in Tunisia.</title>
        <authorList>
            <person name="Off K."/>
            <person name="Rejili M."/>
            <person name="Mars M."/>
            <person name="Brachmann A."/>
            <person name="Marin M."/>
        </authorList>
    </citation>
    <scope>NUCLEOTIDE SEQUENCE [LARGE SCALE GENOMIC DNA]</scope>
    <source>
        <strain evidence="1 2">CTAW71</strain>
    </source>
</reference>